<accession>A0A6P1QVK5</accession>
<dbReference type="Proteomes" id="UP000464318">
    <property type="component" value="Chromosome"/>
</dbReference>
<dbReference type="InterPro" id="IPR036631">
    <property type="entry name" value="MGMT_N_sf"/>
</dbReference>
<evidence type="ECO:0000256" key="4">
    <source>
        <dbReference type="ARBA" id="ARBA00022603"/>
    </source>
</evidence>
<evidence type="ECO:0000313" key="12">
    <source>
        <dbReference type="EMBL" id="QHN65839.1"/>
    </source>
</evidence>
<dbReference type="KEGG" id="bcad:DBX24_08080"/>
<comment type="similarity">
    <text evidence="2 9">Belongs to the MGMT family.</text>
</comment>
<dbReference type="SUPFAM" id="SSF46767">
    <property type="entry name" value="Methylated DNA-protein cysteine methyltransferase, C-terminal domain"/>
    <property type="match status" value="1"/>
</dbReference>
<evidence type="ECO:0000256" key="5">
    <source>
        <dbReference type="ARBA" id="ARBA00022679"/>
    </source>
</evidence>
<dbReference type="CDD" id="cd06445">
    <property type="entry name" value="ATase"/>
    <property type="match status" value="1"/>
</dbReference>
<proteinExistence type="inferred from homology"/>
<comment type="miscellaneous">
    <text evidence="9">This enzyme catalyzes only one turnover and therefore is not strictly catalytic. According to one definition, an enzyme is a biocatalyst that acts repeatedly and over many reaction cycles.</text>
</comment>
<dbReference type="InterPro" id="IPR023546">
    <property type="entry name" value="MGMT"/>
</dbReference>
<keyword evidence="6 9" id="KW-0227">DNA damage</keyword>
<evidence type="ECO:0000256" key="6">
    <source>
        <dbReference type="ARBA" id="ARBA00022763"/>
    </source>
</evidence>
<evidence type="ECO:0000256" key="2">
    <source>
        <dbReference type="ARBA" id="ARBA00008711"/>
    </source>
</evidence>
<dbReference type="PANTHER" id="PTHR10815">
    <property type="entry name" value="METHYLATED-DNA--PROTEIN-CYSTEINE METHYLTRANSFERASE"/>
    <property type="match status" value="1"/>
</dbReference>
<dbReference type="GO" id="GO:0005737">
    <property type="term" value="C:cytoplasm"/>
    <property type="evidence" value="ECO:0007669"/>
    <property type="project" value="UniProtKB-SubCell"/>
</dbReference>
<keyword evidence="5 9" id="KW-0808">Transferase</keyword>
<dbReference type="InterPro" id="IPR036217">
    <property type="entry name" value="MethylDNA_cys_MeTrfase_DNAb"/>
</dbReference>
<keyword evidence="4 9" id="KW-0489">Methyltransferase</keyword>
<evidence type="ECO:0000313" key="13">
    <source>
        <dbReference type="Proteomes" id="UP000464318"/>
    </source>
</evidence>
<dbReference type="HAMAP" id="MF_00772">
    <property type="entry name" value="OGT"/>
    <property type="match status" value="1"/>
</dbReference>
<keyword evidence="13" id="KW-1185">Reference proteome</keyword>
<dbReference type="RefSeq" id="WP_160224534.1">
    <property type="nucleotide sequence ID" value="NZ_CP029149.1"/>
</dbReference>
<dbReference type="InterPro" id="IPR014048">
    <property type="entry name" value="MethylDNA_cys_MeTrfase_DNA-bd"/>
</dbReference>
<dbReference type="InterPro" id="IPR001497">
    <property type="entry name" value="MethylDNA_cys_MeTrfase_AS"/>
</dbReference>
<keyword evidence="3 9" id="KW-0963">Cytoplasm</keyword>
<evidence type="ECO:0000256" key="7">
    <source>
        <dbReference type="ARBA" id="ARBA00023204"/>
    </source>
</evidence>
<dbReference type="NCBIfam" id="TIGR00589">
    <property type="entry name" value="ogt"/>
    <property type="match status" value="1"/>
</dbReference>
<organism evidence="12 13">
    <name type="scientific">Bergeyella cardium</name>
    <dbReference type="NCBI Taxonomy" id="1585976"/>
    <lineage>
        <taxon>Bacteria</taxon>
        <taxon>Pseudomonadati</taxon>
        <taxon>Bacteroidota</taxon>
        <taxon>Flavobacteriia</taxon>
        <taxon>Flavobacteriales</taxon>
        <taxon>Weeksellaceae</taxon>
        <taxon>Bergeyella</taxon>
    </lineage>
</organism>
<dbReference type="EC" id="2.1.1.63" evidence="9"/>
<feature type="domain" description="Methylated-DNA-[protein]-cysteine S-methyltransferase DNA binding" evidence="10">
    <location>
        <begin position="87"/>
        <end position="167"/>
    </location>
</feature>
<evidence type="ECO:0000256" key="3">
    <source>
        <dbReference type="ARBA" id="ARBA00022490"/>
    </source>
</evidence>
<dbReference type="PROSITE" id="PS00374">
    <property type="entry name" value="MGMT"/>
    <property type="match status" value="1"/>
</dbReference>
<dbReference type="FunFam" id="1.10.10.10:FF:000214">
    <property type="entry name" value="Methylated-DNA--protein-cysteine methyltransferase"/>
    <property type="match status" value="1"/>
</dbReference>
<evidence type="ECO:0000256" key="8">
    <source>
        <dbReference type="ARBA" id="ARBA00049348"/>
    </source>
</evidence>
<sequence length="177" mass="19560">MNTIYLKEIKTPLGELFACADNKGVCLLEFPDSKGLDKELKEISKVLQGEIVKGENEHLKLLERELNEYFQGKRKSFSVPLNTVGTDFQKQVWESLLKIPYGTTTSYQKQANLLGRPKAVRAVANANGQNKISILIPCHRVIGSNGTLTGYGGGLLRKQKLLEIEGVLLGFPSGDKI</sequence>
<protein>
    <recommendedName>
        <fullName evidence="9">Methylated-DNA--protein-cysteine methyltransferase</fullName>
        <ecNumber evidence="9">2.1.1.63</ecNumber>
    </recommendedName>
    <alternativeName>
        <fullName evidence="9">6-O-methylguanine-DNA methyltransferase</fullName>
        <shortName evidence="9">MGMT</shortName>
    </alternativeName>
    <alternativeName>
        <fullName evidence="9">O-6-methylguanine-DNA-alkyltransferase</fullName>
    </alternativeName>
</protein>
<comment type="catalytic activity">
    <reaction evidence="1 9">
        <text>a 4-O-methyl-thymidine in DNA + L-cysteinyl-[protein] = a thymidine in DNA + S-methyl-L-cysteinyl-[protein]</text>
        <dbReference type="Rhea" id="RHEA:53428"/>
        <dbReference type="Rhea" id="RHEA-COMP:10131"/>
        <dbReference type="Rhea" id="RHEA-COMP:10132"/>
        <dbReference type="Rhea" id="RHEA-COMP:13555"/>
        <dbReference type="Rhea" id="RHEA-COMP:13556"/>
        <dbReference type="ChEBI" id="CHEBI:29950"/>
        <dbReference type="ChEBI" id="CHEBI:82612"/>
        <dbReference type="ChEBI" id="CHEBI:137386"/>
        <dbReference type="ChEBI" id="CHEBI:137387"/>
        <dbReference type="EC" id="2.1.1.63"/>
    </reaction>
</comment>
<reference evidence="12 13" key="1">
    <citation type="submission" date="2018-04" db="EMBL/GenBank/DDBJ databases">
        <title>Characteristic and Complete Genome Sequencing of A Novel Member of Infective Endocarditis Causative Bacteria: Bergeyella cardium QL-PH.</title>
        <authorList>
            <person name="Pan H."/>
            <person name="Sun E."/>
            <person name="Zhang Y."/>
        </authorList>
    </citation>
    <scope>NUCLEOTIDE SEQUENCE [LARGE SCALE GENOMIC DNA]</scope>
    <source>
        <strain evidence="12 13">HPQL</strain>
    </source>
</reference>
<dbReference type="InterPro" id="IPR036388">
    <property type="entry name" value="WH-like_DNA-bd_sf"/>
</dbReference>
<gene>
    <name evidence="12" type="ORF">DBX24_08080</name>
</gene>
<dbReference type="InterPro" id="IPR008332">
    <property type="entry name" value="MethylG_MeTrfase_N"/>
</dbReference>
<comment type="catalytic activity">
    <reaction evidence="8 9">
        <text>a 6-O-methyl-2'-deoxyguanosine in DNA + L-cysteinyl-[protein] = S-methyl-L-cysteinyl-[protein] + a 2'-deoxyguanosine in DNA</text>
        <dbReference type="Rhea" id="RHEA:24000"/>
        <dbReference type="Rhea" id="RHEA-COMP:10131"/>
        <dbReference type="Rhea" id="RHEA-COMP:10132"/>
        <dbReference type="Rhea" id="RHEA-COMP:11367"/>
        <dbReference type="Rhea" id="RHEA-COMP:11368"/>
        <dbReference type="ChEBI" id="CHEBI:29950"/>
        <dbReference type="ChEBI" id="CHEBI:82612"/>
        <dbReference type="ChEBI" id="CHEBI:85445"/>
        <dbReference type="ChEBI" id="CHEBI:85448"/>
        <dbReference type="EC" id="2.1.1.63"/>
    </reaction>
</comment>
<keyword evidence="7 9" id="KW-0234">DNA repair</keyword>
<dbReference type="Gene3D" id="3.30.160.70">
    <property type="entry name" value="Methylated DNA-protein cysteine methyltransferase domain"/>
    <property type="match status" value="1"/>
</dbReference>
<dbReference type="EMBL" id="CP029149">
    <property type="protein sequence ID" value="QHN65839.1"/>
    <property type="molecule type" value="Genomic_DNA"/>
</dbReference>
<dbReference type="Pfam" id="PF01035">
    <property type="entry name" value="DNA_binding_1"/>
    <property type="match status" value="1"/>
</dbReference>
<comment type="subcellular location">
    <subcellularLocation>
        <location evidence="9">Cytoplasm</location>
    </subcellularLocation>
</comment>
<feature type="active site" description="Nucleophile; methyl group acceptor" evidence="9">
    <location>
        <position position="138"/>
    </location>
</feature>
<evidence type="ECO:0000256" key="9">
    <source>
        <dbReference type="HAMAP-Rule" id="MF_00772"/>
    </source>
</evidence>
<evidence type="ECO:0000259" key="10">
    <source>
        <dbReference type="Pfam" id="PF01035"/>
    </source>
</evidence>
<dbReference type="Gene3D" id="1.10.10.10">
    <property type="entry name" value="Winged helix-like DNA-binding domain superfamily/Winged helix DNA-binding domain"/>
    <property type="match status" value="1"/>
</dbReference>
<feature type="domain" description="Methylguanine DNA methyltransferase ribonuclease-like" evidence="11">
    <location>
        <begin position="7"/>
        <end position="82"/>
    </location>
</feature>
<dbReference type="SUPFAM" id="SSF53155">
    <property type="entry name" value="Methylated DNA-protein cysteine methyltransferase domain"/>
    <property type="match status" value="1"/>
</dbReference>
<dbReference type="GO" id="GO:0003908">
    <property type="term" value="F:methylated-DNA-[protein]-cysteine S-methyltransferase activity"/>
    <property type="evidence" value="ECO:0007669"/>
    <property type="project" value="UniProtKB-UniRule"/>
</dbReference>
<dbReference type="PANTHER" id="PTHR10815:SF5">
    <property type="entry name" value="METHYLATED-DNA--PROTEIN-CYSTEINE METHYLTRANSFERASE"/>
    <property type="match status" value="1"/>
</dbReference>
<dbReference type="OrthoDB" id="9802228at2"/>
<dbReference type="Pfam" id="PF02870">
    <property type="entry name" value="Methyltransf_1N"/>
    <property type="match status" value="1"/>
</dbReference>
<comment type="function">
    <text evidence="9">Involved in the cellular defense against the biological effects of O6-methylguanine (O6-MeG) and O4-methylthymine (O4-MeT) in DNA. Repairs the methylated nucleobase in DNA by stoichiometrically transferring the methyl group to a cysteine residue in the enzyme. This is a suicide reaction: the enzyme is irreversibly inactivated.</text>
</comment>
<evidence type="ECO:0000259" key="11">
    <source>
        <dbReference type="Pfam" id="PF02870"/>
    </source>
</evidence>
<dbReference type="GO" id="GO:0006307">
    <property type="term" value="P:DNA alkylation repair"/>
    <property type="evidence" value="ECO:0007669"/>
    <property type="project" value="UniProtKB-UniRule"/>
</dbReference>
<dbReference type="AlphaFoldDB" id="A0A6P1QVK5"/>
<evidence type="ECO:0000256" key="1">
    <source>
        <dbReference type="ARBA" id="ARBA00001286"/>
    </source>
</evidence>
<dbReference type="GO" id="GO:0032259">
    <property type="term" value="P:methylation"/>
    <property type="evidence" value="ECO:0007669"/>
    <property type="project" value="UniProtKB-KW"/>
</dbReference>
<name>A0A6P1QVK5_9FLAO</name>